<accession>A0ACB9DQH9</accession>
<comment type="caution">
    <text evidence="1">The sequence shown here is derived from an EMBL/GenBank/DDBJ whole genome shotgun (WGS) entry which is preliminary data.</text>
</comment>
<proteinExistence type="predicted"/>
<reference evidence="1 2" key="2">
    <citation type="journal article" date="2022" name="Mol. Ecol. Resour.">
        <title>The genomes of chicory, endive, great burdock and yacon provide insights into Asteraceae paleo-polyploidization history and plant inulin production.</title>
        <authorList>
            <person name="Fan W."/>
            <person name="Wang S."/>
            <person name="Wang H."/>
            <person name="Wang A."/>
            <person name="Jiang F."/>
            <person name="Liu H."/>
            <person name="Zhao H."/>
            <person name="Xu D."/>
            <person name="Zhang Y."/>
        </authorList>
    </citation>
    <scope>NUCLEOTIDE SEQUENCE [LARGE SCALE GENOMIC DNA]</scope>
    <source>
        <strain evidence="2">cv. Niubang</strain>
    </source>
</reference>
<reference evidence="2" key="1">
    <citation type="journal article" date="2022" name="Mol. Ecol. Resour.">
        <title>The genomes of chicory, endive, great burdock and yacon provide insights into Asteraceae palaeo-polyploidization history and plant inulin production.</title>
        <authorList>
            <person name="Fan W."/>
            <person name="Wang S."/>
            <person name="Wang H."/>
            <person name="Wang A."/>
            <person name="Jiang F."/>
            <person name="Liu H."/>
            <person name="Zhao H."/>
            <person name="Xu D."/>
            <person name="Zhang Y."/>
        </authorList>
    </citation>
    <scope>NUCLEOTIDE SEQUENCE [LARGE SCALE GENOMIC DNA]</scope>
    <source>
        <strain evidence="2">cv. Niubang</strain>
    </source>
</reference>
<organism evidence="1 2">
    <name type="scientific">Arctium lappa</name>
    <name type="common">Greater burdock</name>
    <name type="synonym">Lappa major</name>
    <dbReference type="NCBI Taxonomy" id="4217"/>
    <lineage>
        <taxon>Eukaryota</taxon>
        <taxon>Viridiplantae</taxon>
        <taxon>Streptophyta</taxon>
        <taxon>Embryophyta</taxon>
        <taxon>Tracheophyta</taxon>
        <taxon>Spermatophyta</taxon>
        <taxon>Magnoliopsida</taxon>
        <taxon>eudicotyledons</taxon>
        <taxon>Gunneridae</taxon>
        <taxon>Pentapetalae</taxon>
        <taxon>asterids</taxon>
        <taxon>campanulids</taxon>
        <taxon>Asterales</taxon>
        <taxon>Asteraceae</taxon>
        <taxon>Carduoideae</taxon>
        <taxon>Cardueae</taxon>
        <taxon>Arctiinae</taxon>
        <taxon>Arctium</taxon>
    </lineage>
</organism>
<protein>
    <submittedName>
        <fullName evidence="1">Uncharacterized protein</fullName>
    </submittedName>
</protein>
<dbReference type="Proteomes" id="UP001055879">
    <property type="component" value="Linkage Group LG03"/>
</dbReference>
<name>A0ACB9DQH9_ARCLA</name>
<evidence type="ECO:0000313" key="1">
    <source>
        <dbReference type="EMBL" id="KAI3748815.1"/>
    </source>
</evidence>
<evidence type="ECO:0000313" key="2">
    <source>
        <dbReference type="Proteomes" id="UP001055879"/>
    </source>
</evidence>
<dbReference type="EMBL" id="CM042049">
    <property type="protein sequence ID" value="KAI3748815.1"/>
    <property type="molecule type" value="Genomic_DNA"/>
</dbReference>
<sequence>MGCFVSCDHSLGLREDVISNSSCIEKERQALLSFKADLVDINNNLYNWGSQRDCCDWVDVNCNYITGHVIGLDLSTSSNGMTGKISPSLQGLHHLEYLGLRGIDFQFNPIPTFLGSLVNLNGLDISSVDLFLINLQISPT</sequence>
<gene>
    <name evidence="1" type="ORF">L6452_12173</name>
</gene>
<keyword evidence="2" id="KW-1185">Reference proteome</keyword>